<evidence type="ECO:0000256" key="1">
    <source>
        <dbReference type="SAM" id="Phobius"/>
    </source>
</evidence>
<dbReference type="Proteomes" id="UP000054826">
    <property type="component" value="Unassembled WGS sequence"/>
</dbReference>
<keyword evidence="1" id="KW-0472">Membrane</keyword>
<reference evidence="2 3" key="1">
    <citation type="submission" date="2015-01" db="EMBL/GenBank/DDBJ databases">
        <title>Evolution of Trichinella species and genotypes.</title>
        <authorList>
            <person name="Korhonen P.K."/>
            <person name="Edoardo P."/>
            <person name="Giuseppe L.R."/>
            <person name="Gasser R.B."/>
        </authorList>
    </citation>
    <scope>NUCLEOTIDE SEQUENCE [LARGE SCALE GENOMIC DNA]</scope>
    <source>
        <strain evidence="2">ISS176</strain>
    </source>
</reference>
<proteinExistence type="predicted"/>
<gene>
    <name evidence="2" type="ORF">T4C_11727</name>
</gene>
<accession>A0A0V1JNA8</accession>
<feature type="transmembrane region" description="Helical" evidence="1">
    <location>
        <begin position="26"/>
        <end position="48"/>
    </location>
</feature>
<evidence type="ECO:0000313" key="3">
    <source>
        <dbReference type="Proteomes" id="UP000054826"/>
    </source>
</evidence>
<dbReference type="EMBL" id="JYDV01000072">
    <property type="protein sequence ID" value="KRZ36476.1"/>
    <property type="molecule type" value="Genomic_DNA"/>
</dbReference>
<organism evidence="2 3">
    <name type="scientific">Trichinella pseudospiralis</name>
    <name type="common">Parasitic roundworm</name>
    <dbReference type="NCBI Taxonomy" id="6337"/>
    <lineage>
        <taxon>Eukaryota</taxon>
        <taxon>Metazoa</taxon>
        <taxon>Ecdysozoa</taxon>
        <taxon>Nematoda</taxon>
        <taxon>Enoplea</taxon>
        <taxon>Dorylaimia</taxon>
        <taxon>Trichinellida</taxon>
        <taxon>Trichinellidae</taxon>
        <taxon>Trichinella</taxon>
    </lineage>
</organism>
<keyword evidence="1" id="KW-1133">Transmembrane helix</keyword>
<keyword evidence="1" id="KW-0812">Transmembrane</keyword>
<comment type="caution">
    <text evidence="2">The sequence shown here is derived from an EMBL/GenBank/DDBJ whole genome shotgun (WGS) entry which is preliminary data.</text>
</comment>
<sequence>LLLLDLSFYTTCAIQLHTQLLTGKQVLSFCSSACFIMLFCNFTTLSSIRLFYYSPMWRRVAGYSFKFIYINSICLSIHAVENLLAIRNVAVVYEISFSLFSTSSACILHSCKVLRHIDVQWNSFLSQLL</sequence>
<protein>
    <submittedName>
        <fullName evidence="2">Uncharacterized protein</fullName>
    </submittedName>
</protein>
<evidence type="ECO:0000313" key="2">
    <source>
        <dbReference type="EMBL" id="KRZ36476.1"/>
    </source>
</evidence>
<dbReference type="AlphaFoldDB" id="A0A0V1JNA8"/>
<name>A0A0V1JNA8_TRIPS</name>
<feature type="non-terminal residue" evidence="2">
    <location>
        <position position="1"/>
    </location>
</feature>